<protein>
    <recommendedName>
        <fullName evidence="3">SKP1 component POZ domain-containing protein</fullName>
    </recommendedName>
</protein>
<proteinExistence type="predicted"/>
<organism evidence="1 2">
    <name type="scientific">Pseudocohnilembus persalinus</name>
    <name type="common">Ciliate</name>
    <dbReference type="NCBI Taxonomy" id="266149"/>
    <lineage>
        <taxon>Eukaryota</taxon>
        <taxon>Sar</taxon>
        <taxon>Alveolata</taxon>
        <taxon>Ciliophora</taxon>
        <taxon>Intramacronucleata</taxon>
        <taxon>Oligohymenophorea</taxon>
        <taxon>Scuticociliatia</taxon>
        <taxon>Philasterida</taxon>
        <taxon>Pseudocohnilembidae</taxon>
        <taxon>Pseudocohnilembus</taxon>
    </lineage>
</organism>
<accession>A0A0V0QE22</accession>
<evidence type="ECO:0000313" key="1">
    <source>
        <dbReference type="EMBL" id="KRX00457.1"/>
    </source>
</evidence>
<name>A0A0V0QE22_PSEPJ</name>
<sequence>MEADSDQEIKLRDYIDVIIGPQKDQKTYKVKLYHQDNKERCKIKYIDQLLQQQFQETQLNNVIIESIRPKTFEWVLNYMDKHNWDPIAPETPIKSPILQQNLGKIDYQLFSQINIEETDTNEETQPTHLKNLYHAAEKLQIFPLKAAIIVTFATNIFVDNNDQTFVNIKKKYNIGDISIEDETRIQKWYNFND</sequence>
<reference evidence="1 2" key="1">
    <citation type="journal article" date="2015" name="Sci. Rep.">
        <title>Genome of the facultative scuticociliatosis pathogen Pseudocohnilembus persalinus provides insight into its virulence through horizontal gene transfer.</title>
        <authorList>
            <person name="Xiong J."/>
            <person name="Wang G."/>
            <person name="Cheng J."/>
            <person name="Tian M."/>
            <person name="Pan X."/>
            <person name="Warren A."/>
            <person name="Jiang C."/>
            <person name="Yuan D."/>
            <person name="Miao W."/>
        </authorList>
    </citation>
    <scope>NUCLEOTIDE SEQUENCE [LARGE SCALE GENOMIC DNA]</scope>
    <source>
        <strain evidence="1">36N120E</strain>
    </source>
</reference>
<evidence type="ECO:0000313" key="2">
    <source>
        <dbReference type="Proteomes" id="UP000054937"/>
    </source>
</evidence>
<dbReference type="Proteomes" id="UP000054937">
    <property type="component" value="Unassembled WGS sequence"/>
</dbReference>
<dbReference type="InterPro" id="IPR011333">
    <property type="entry name" value="SKP1/BTB/POZ_sf"/>
</dbReference>
<evidence type="ECO:0008006" key="3">
    <source>
        <dbReference type="Google" id="ProtNLM"/>
    </source>
</evidence>
<gene>
    <name evidence="1" type="ORF">PPERSA_03190</name>
</gene>
<dbReference type="EMBL" id="LDAU01000189">
    <property type="protein sequence ID" value="KRX00457.1"/>
    <property type="molecule type" value="Genomic_DNA"/>
</dbReference>
<dbReference type="Gene3D" id="3.30.710.10">
    <property type="entry name" value="Potassium Channel Kv1.1, Chain A"/>
    <property type="match status" value="1"/>
</dbReference>
<dbReference type="InParanoid" id="A0A0V0QE22"/>
<comment type="caution">
    <text evidence="1">The sequence shown here is derived from an EMBL/GenBank/DDBJ whole genome shotgun (WGS) entry which is preliminary data.</text>
</comment>
<dbReference type="AlphaFoldDB" id="A0A0V0QE22"/>
<keyword evidence="2" id="KW-1185">Reference proteome</keyword>